<evidence type="ECO:0000313" key="2">
    <source>
        <dbReference type="Proteomes" id="UP001328107"/>
    </source>
</evidence>
<gene>
    <name evidence="1" type="ORF">PMAYCL1PPCAC_05092</name>
</gene>
<feature type="non-terminal residue" evidence="1">
    <location>
        <position position="97"/>
    </location>
</feature>
<sequence length="97" mass="11136">NMFLSLRFNHLMYELSFISISIAAECLTLARSIHPTLEEGLAVAEISATGVAMNWHRLSRRAELVTVLLVLGSIFSRHNDEEENEQEELRRHLEIMN</sequence>
<accession>A0AAN4Z5L4</accession>
<proteinExistence type="predicted"/>
<dbReference type="EMBL" id="BTRK01000002">
    <property type="protein sequence ID" value="GMR34897.1"/>
    <property type="molecule type" value="Genomic_DNA"/>
</dbReference>
<keyword evidence="2" id="KW-1185">Reference proteome</keyword>
<feature type="non-terminal residue" evidence="1">
    <location>
        <position position="1"/>
    </location>
</feature>
<evidence type="ECO:0000313" key="1">
    <source>
        <dbReference type="EMBL" id="GMR34897.1"/>
    </source>
</evidence>
<dbReference type="Proteomes" id="UP001328107">
    <property type="component" value="Unassembled WGS sequence"/>
</dbReference>
<protein>
    <submittedName>
        <fullName evidence="1">Uncharacterized protein</fullName>
    </submittedName>
</protein>
<reference evidence="2" key="1">
    <citation type="submission" date="2022-10" db="EMBL/GenBank/DDBJ databases">
        <title>Genome assembly of Pristionchus species.</title>
        <authorList>
            <person name="Yoshida K."/>
            <person name="Sommer R.J."/>
        </authorList>
    </citation>
    <scope>NUCLEOTIDE SEQUENCE [LARGE SCALE GENOMIC DNA]</scope>
    <source>
        <strain evidence="2">RS5460</strain>
    </source>
</reference>
<name>A0AAN4Z5L4_9BILA</name>
<organism evidence="1 2">
    <name type="scientific">Pristionchus mayeri</name>
    <dbReference type="NCBI Taxonomy" id="1317129"/>
    <lineage>
        <taxon>Eukaryota</taxon>
        <taxon>Metazoa</taxon>
        <taxon>Ecdysozoa</taxon>
        <taxon>Nematoda</taxon>
        <taxon>Chromadorea</taxon>
        <taxon>Rhabditida</taxon>
        <taxon>Rhabditina</taxon>
        <taxon>Diplogasteromorpha</taxon>
        <taxon>Diplogasteroidea</taxon>
        <taxon>Neodiplogasteridae</taxon>
        <taxon>Pristionchus</taxon>
    </lineage>
</organism>
<dbReference type="AlphaFoldDB" id="A0AAN4Z5L4"/>
<comment type="caution">
    <text evidence="1">The sequence shown here is derived from an EMBL/GenBank/DDBJ whole genome shotgun (WGS) entry which is preliminary data.</text>
</comment>